<evidence type="ECO:0000313" key="3">
    <source>
        <dbReference type="Proteomes" id="UP000201588"/>
    </source>
</evidence>
<sequence>MRLIMKKEEFDICVDSDNVDILDWISEQFNNSNWDKNFRATVLLQEIDYTEDGEIKVKDSLGEVSDGYHTFNELYYHRMILFAIICNTYKTRAWKSWKHDDGTMYDDYFIVGIETIEGHYTYHYHKDHWDLFKVLELEFAPKWDGHKSEDITRLLSLLK</sequence>
<dbReference type="EMBL" id="KU640380">
    <property type="protein sequence ID" value="AMQ66541.1"/>
    <property type="molecule type" value="Genomic_DNA"/>
</dbReference>
<organism evidence="2 3">
    <name type="scientific">Bacillus phage Shbh1</name>
    <dbReference type="NCBI Taxonomy" id="1796992"/>
    <lineage>
        <taxon>Viruses</taxon>
        <taxon>Duplodnaviria</taxon>
        <taxon>Heunggongvirae</taxon>
        <taxon>Uroviricota</taxon>
        <taxon>Caudoviricetes</taxon>
        <taxon>Herelleviridae</taxon>
        <taxon>Bastillevirinae</taxon>
        <taxon>Shalavirus</taxon>
        <taxon>Shalavirus Shbh1</taxon>
    </lineage>
</organism>
<dbReference type="InterPro" id="IPR057362">
    <property type="entry name" value="WDGH"/>
</dbReference>
<evidence type="ECO:0000259" key="1">
    <source>
        <dbReference type="Pfam" id="PF25311"/>
    </source>
</evidence>
<dbReference type="RefSeq" id="YP_009275231.1">
    <property type="nucleotide sequence ID" value="NC_030925.1"/>
</dbReference>
<dbReference type="GeneID" id="28799426"/>
<dbReference type="Proteomes" id="UP000201588">
    <property type="component" value="Segment"/>
</dbReference>
<protein>
    <recommendedName>
        <fullName evidence="1">WDGH domain-containing protein</fullName>
    </recommendedName>
</protein>
<name>A0A142F184_9CAUD</name>
<keyword evidence="3" id="KW-1185">Reference proteome</keyword>
<dbReference type="KEGG" id="vg:28799426"/>
<accession>A0A142F184</accession>
<dbReference type="OrthoDB" id="19466at10239"/>
<reference evidence="2 3" key="1">
    <citation type="submission" date="2016-01" db="EMBL/GenBank/DDBJ databases">
        <title>Isolation and characterization of bacteriophages from East Africa Rift Valley soda lakes.</title>
        <authorList>
            <person name="van Zyl L.J."/>
            <person name="Nemavhulani S."/>
            <person name="Cowan D.A."/>
            <person name="Trindade M.I."/>
        </authorList>
    </citation>
    <scope>NUCLEOTIDE SEQUENCE [LARGE SCALE GENOMIC DNA]</scope>
</reference>
<feature type="domain" description="WDGH" evidence="1">
    <location>
        <begin position="62"/>
        <end position="156"/>
    </location>
</feature>
<proteinExistence type="predicted"/>
<dbReference type="Pfam" id="PF25311">
    <property type="entry name" value="WDGH"/>
    <property type="match status" value="1"/>
</dbReference>
<evidence type="ECO:0000313" key="2">
    <source>
        <dbReference type="EMBL" id="AMQ66541.1"/>
    </source>
</evidence>